<dbReference type="AlphaFoldDB" id="A0A829X1U7"/>
<evidence type="ECO:0000313" key="5">
    <source>
        <dbReference type="Proteomes" id="UP000484858"/>
    </source>
</evidence>
<dbReference type="InterPro" id="IPR036291">
    <property type="entry name" value="NAD(P)-bd_dom_sf"/>
</dbReference>
<gene>
    <name evidence="4" type="ORF">NBRC3293_1257</name>
</gene>
<proteinExistence type="inferred from homology"/>
<comment type="caution">
    <text evidence="4">The sequence shown here is derived from an EMBL/GenBank/DDBJ whole genome shotgun (WGS) entry which is preliminary data.</text>
</comment>
<evidence type="ECO:0000256" key="2">
    <source>
        <dbReference type="ARBA" id="ARBA00007637"/>
    </source>
</evidence>
<feature type="domain" description="NAD-dependent epimerase/dehydratase" evidence="3">
    <location>
        <begin position="77"/>
        <end position="301"/>
    </location>
</feature>
<organism evidence="4 5">
    <name type="scientific">Gluconobacter oxydans NBRC 3293</name>
    <dbReference type="NCBI Taxonomy" id="1315969"/>
    <lineage>
        <taxon>Bacteria</taxon>
        <taxon>Pseudomonadati</taxon>
        <taxon>Pseudomonadota</taxon>
        <taxon>Alphaproteobacteria</taxon>
        <taxon>Acetobacterales</taxon>
        <taxon>Acetobacteraceae</taxon>
        <taxon>Gluconobacter</taxon>
    </lineage>
</organism>
<protein>
    <submittedName>
        <fullName evidence="4">Oxidoreductase</fullName>
    </submittedName>
</protein>
<reference evidence="4 5" key="1">
    <citation type="submission" date="2013-04" db="EMBL/GenBank/DDBJ databases">
        <title>Gluconobacter oxydans NBRC 3293 whole genome sequence.</title>
        <authorList>
            <person name="Matsutani M."/>
            <person name="Yakushi T."/>
            <person name="Matsushita K."/>
        </authorList>
    </citation>
    <scope>NUCLEOTIDE SEQUENCE [LARGE SCALE GENOMIC DNA]</scope>
    <source>
        <strain evidence="4 5">NBRC 3293</strain>
    </source>
</reference>
<sequence length="376" mass="40116">MKRLGLRLHLAGRLFARDGSRLALALSGDVAENSMAWADIPDGPGPSCLENAPCQSLQLLFLRTVFPHSGPEMGLRILLTGGQGFVGQHLKARLKDRIPGHVLLEDPMDIRDRAAVERFVKDEKPDACLHLAAVSSVARAKAENTEAWTVNLDGTLILAETFETHAPQASFVFVSTAEIYGASFSSGQPLDESAVIAPVNAYASSKAAADLAIGNLSQEGLHGLRLRSFTQAGTAQDEEAILPFLAAQVARIEAGQQAPAITVGHPDAGFDITDVRDACDAYIDALALPQPLPNGTALNICSGVTRSVRSMARDLLEVAGISASLEVDATIPCPSGLPSMRGNPAAARQALGWTPRIPWHETLVTVLNDWRYRIRP</sequence>
<evidence type="ECO:0000313" key="4">
    <source>
        <dbReference type="EMBL" id="GEM16760.1"/>
    </source>
</evidence>
<evidence type="ECO:0000256" key="1">
    <source>
        <dbReference type="ARBA" id="ARBA00005125"/>
    </source>
</evidence>
<dbReference type="EMBL" id="BARJ01000006">
    <property type="protein sequence ID" value="GEM16760.1"/>
    <property type="molecule type" value="Genomic_DNA"/>
</dbReference>
<dbReference type="SUPFAM" id="SSF51735">
    <property type="entry name" value="NAD(P)-binding Rossmann-fold domains"/>
    <property type="match status" value="1"/>
</dbReference>
<dbReference type="InterPro" id="IPR001509">
    <property type="entry name" value="Epimerase_deHydtase"/>
</dbReference>
<dbReference type="PANTHER" id="PTHR43000">
    <property type="entry name" value="DTDP-D-GLUCOSE 4,6-DEHYDRATASE-RELATED"/>
    <property type="match status" value="1"/>
</dbReference>
<dbReference type="Gene3D" id="3.40.50.720">
    <property type="entry name" value="NAD(P)-binding Rossmann-like Domain"/>
    <property type="match status" value="1"/>
</dbReference>
<accession>A0A829X1U7</accession>
<evidence type="ECO:0000259" key="3">
    <source>
        <dbReference type="Pfam" id="PF01370"/>
    </source>
</evidence>
<name>A0A829X1U7_GLUOY</name>
<comment type="pathway">
    <text evidence="1">Bacterial outer membrane biogenesis; LPS O-antigen biosynthesis.</text>
</comment>
<comment type="similarity">
    <text evidence="2">Belongs to the NAD(P)-dependent epimerase/dehydratase family.</text>
</comment>
<dbReference type="Pfam" id="PF01370">
    <property type="entry name" value="Epimerase"/>
    <property type="match status" value="1"/>
</dbReference>
<dbReference type="Proteomes" id="UP000484858">
    <property type="component" value="Unassembled WGS sequence"/>
</dbReference>
<dbReference type="Gene3D" id="3.90.25.10">
    <property type="entry name" value="UDP-galactose 4-epimerase, domain 1"/>
    <property type="match status" value="1"/>
</dbReference>